<evidence type="ECO:0000313" key="7">
    <source>
        <dbReference type="EMBL" id="UWM54469.1"/>
    </source>
</evidence>
<dbReference type="InterPro" id="IPR029061">
    <property type="entry name" value="THDP-binding"/>
</dbReference>
<dbReference type="SUPFAM" id="SSF52518">
    <property type="entry name" value="Thiamin diphosphate-binding fold (THDP-binding)"/>
    <property type="match status" value="1"/>
</dbReference>
<evidence type="ECO:0000256" key="2">
    <source>
        <dbReference type="ARBA" id="ARBA00022793"/>
    </source>
</evidence>
<organism evidence="7 8">
    <name type="scientific">Salinirubellus salinus</name>
    <dbReference type="NCBI Taxonomy" id="1364945"/>
    <lineage>
        <taxon>Archaea</taxon>
        <taxon>Methanobacteriati</taxon>
        <taxon>Methanobacteriota</taxon>
        <taxon>Stenosarchaea group</taxon>
        <taxon>Halobacteria</taxon>
        <taxon>Halobacteriales</taxon>
        <taxon>Natronomonadaceae</taxon>
        <taxon>Salinirubellus</taxon>
    </lineage>
</organism>
<dbReference type="EMBL" id="CP104003">
    <property type="protein sequence ID" value="UWM54469.1"/>
    <property type="molecule type" value="Genomic_DNA"/>
</dbReference>
<dbReference type="GO" id="GO:0030976">
    <property type="term" value="F:thiamine pyrophosphate binding"/>
    <property type="evidence" value="ECO:0007669"/>
    <property type="project" value="InterPro"/>
</dbReference>
<dbReference type="Proteomes" id="UP001057580">
    <property type="component" value="Chromosome"/>
</dbReference>
<dbReference type="RefSeq" id="WP_260593489.1">
    <property type="nucleotide sequence ID" value="NZ_CP104003.1"/>
</dbReference>
<dbReference type="InterPro" id="IPR011766">
    <property type="entry name" value="TPP_enzyme_TPP-bd"/>
</dbReference>
<evidence type="ECO:0000256" key="1">
    <source>
        <dbReference type="ARBA" id="ARBA00022545"/>
    </source>
</evidence>
<dbReference type="InterPro" id="IPR051818">
    <property type="entry name" value="TPP_dependent_decarboxylase"/>
</dbReference>
<dbReference type="GO" id="GO:0050545">
    <property type="term" value="F:sulfopyruvate decarboxylase activity"/>
    <property type="evidence" value="ECO:0007669"/>
    <property type="project" value="UniProtKB-EC"/>
</dbReference>
<evidence type="ECO:0000313" key="8">
    <source>
        <dbReference type="Proteomes" id="UP001057580"/>
    </source>
</evidence>
<dbReference type="GeneID" id="74944837"/>
<keyword evidence="8" id="KW-1185">Reference proteome</keyword>
<dbReference type="Gene3D" id="3.40.50.970">
    <property type="match status" value="1"/>
</dbReference>
<dbReference type="PANTHER" id="PTHR42818:SF1">
    <property type="entry name" value="SULFOPYRUVATE DECARBOXYLASE"/>
    <property type="match status" value="1"/>
</dbReference>
<evidence type="ECO:0000256" key="5">
    <source>
        <dbReference type="ARBA" id="ARBA00048551"/>
    </source>
</evidence>
<comment type="catalytic activity">
    <reaction evidence="5">
        <text>3-sulfopyruvate + H(+) = sulfoacetaldehyde + CO2</text>
        <dbReference type="Rhea" id="RHEA:20948"/>
        <dbReference type="ChEBI" id="CHEBI:15378"/>
        <dbReference type="ChEBI" id="CHEBI:16526"/>
        <dbReference type="ChEBI" id="CHEBI:57940"/>
        <dbReference type="ChEBI" id="CHEBI:58246"/>
        <dbReference type="EC" id="4.1.1.79"/>
    </reaction>
</comment>
<protein>
    <recommendedName>
        <fullName evidence="4">sulfopyruvate decarboxylase</fullName>
        <ecNumber evidence="4">4.1.1.79</ecNumber>
    </recommendedName>
</protein>
<reference evidence="7" key="1">
    <citation type="submission" date="2022-09" db="EMBL/GenBank/DDBJ databases">
        <title>Diverse halophilic archaea isolated from saline environments.</title>
        <authorList>
            <person name="Cui H.-L."/>
        </authorList>
    </citation>
    <scope>NUCLEOTIDE SEQUENCE</scope>
    <source>
        <strain evidence="7">ZS-35-S2</strain>
    </source>
</reference>
<keyword evidence="1" id="KW-0174">Coenzyme M biosynthesis</keyword>
<dbReference type="KEGG" id="ssai:N0B31_20405"/>
<keyword evidence="2" id="KW-0210">Decarboxylase</keyword>
<dbReference type="AlphaFoldDB" id="A0A9E7UB48"/>
<dbReference type="Pfam" id="PF02775">
    <property type="entry name" value="TPP_enzyme_C"/>
    <property type="match status" value="1"/>
</dbReference>
<dbReference type="PANTHER" id="PTHR42818">
    <property type="entry name" value="SULFOPYRUVATE DECARBOXYLASE SUBUNIT ALPHA"/>
    <property type="match status" value="1"/>
</dbReference>
<name>A0A9E7UB48_9EURY</name>
<evidence type="ECO:0000259" key="6">
    <source>
        <dbReference type="Pfam" id="PF02775"/>
    </source>
</evidence>
<evidence type="ECO:0000256" key="3">
    <source>
        <dbReference type="ARBA" id="ARBA00023239"/>
    </source>
</evidence>
<keyword evidence="3" id="KW-0456">Lyase</keyword>
<dbReference type="GO" id="GO:0019295">
    <property type="term" value="P:coenzyme M biosynthetic process"/>
    <property type="evidence" value="ECO:0007669"/>
    <property type="project" value="UniProtKB-KW"/>
</dbReference>
<feature type="domain" description="Thiamine pyrophosphate enzyme TPP-binding" evidence="6">
    <location>
        <begin position="46"/>
        <end position="159"/>
    </location>
</feature>
<dbReference type="EC" id="4.1.1.79" evidence="4"/>
<gene>
    <name evidence="7" type="ORF">N0B31_20405</name>
</gene>
<evidence type="ECO:0000256" key="4">
    <source>
        <dbReference type="ARBA" id="ARBA00038875"/>
    </source>
</evidence>
<sequence>MNTDTPADQYECTARLLSITPDAAIVSNLGVASYVLAGVEDRARNFYQWGSMGSTTPIGLGLALALDDPVTVLDGDGSMVMSLGALATVADQNPPNLTVVVWDNGQYGTTGGQPSASRTVDFAAVARDVGLAATHVSTTDDFEAAYADAVASDEATVVVCDVEPVDPDERPPFDFAHIKWRFRDAVAPSE</sequence>
<accession>A0A9E7UB48</accession>
<proteinExistence type="predicted"/>